<dbReference type="RefSeq" id="WP_116077445.1">
    <property type="nucleotide sequence ID" value="NZ_PQWM01000032.1"/>
</dbReference>
<evidence type="ECO:0008006" key="3">
    <source>
        <dbReference type="Google" id="ProtNLM"/>
    </source>
</evidence>
<dbReference type="InterPro" id="IPR025332">
    <property type="entry name" value="DUF4238"/>
</dbReference>
<dbReference type="AlphaFoldDB" id="A0A3D8WWF1"/>
<comment type="caution">
    <text evidence="1">The sequence shown here is derived from an EMBL/GenBank/DDBJ whole genome shotgun (WGS) entry which is preliminary data.</text>
</comment>
<dbReference type="Proteomes" id="UP000256519">
    <property type="component" value="Unassembled WGS sequence"/>
</dbReference>
<accession>A0A3D8WWF1</accession>
<protein>
    <recommendedName>
        <fullName evidence="3">DUF4238 domain-containing protein</fullName>
    </recommendedName>
</protein>
<organism evidence="1 2">
    <name type="scientific">Priestia megaterium</name>
    <name type="common">Bacillus megaterium</name>
    <dbReference type="NCBI Taxonomy" id="1404"/>
    <lineage>
        <taxon>Bacteria</taxon>
        <taxon>Bacillati</taxon>
        <taxon>Bacillota</taxon>
        <taxon>Bacilli</taxon>
        <taxon>Bacillales</taxon>
        <taxon>Bacillaceae</taxon>
        <taxon>Priestia</taxon>
    </lineage>
</organism>
<dbReference type="Pfam" id="PF14022">
    <property type="entry name" value="DUF4238"/>
    <property type="match status" value="1"/>
</dbReference>
<evidence type="ECO:0000313" key="2">
    <source>
        <dbReference type="Proteomes" id="UP000256519"/>
    </source>
</evidence>
<proteinExistence type="predicted"/>
<name>A0A3D8WWF1_PRIMG</name>
<dbReference type="EMBL" id="PQWM01000032">
    <property type="protein sequence ID" value="RDZ10099.1"/>
    <property type="molecule type" value="Genomic_DNA"/>
</dbReference>
<gene>
    <name evidence="1" type="ORF">C3744_23665</name>
</gene>
<sequence>MKMVKNQHYVPQRHLRKFAIASKKKRKDIHRFAIFDKLKAEIRANQNVENYASERYFYDVDFNGLLQEAKLEGHIIDPKMEALIDKVDKQHLENLFAEKVETKMYDPFDRIITKYILTPTSMHQKVSVITEEDRATIAYYLAIQYVRTKEYREKMIQLYEQGAKVLLRKELGNEIDPDLLDDLEIKLKKRNINLTHNEHLLDTDMLESFAQIFSGHIWIFAKNETNSLFYTSDNPLVVYGHGEHHGLASRGIEIVFPITPKLALIMREVEHFKNDLVLHNKFHSVEEDYVNHCNTLQVFQSYNYVFSKDANFKLATELIKKNPSLRDVKKSRFLMG</sequence>
<evidence type="ECO:0000313" key="1">
    <source>
        <dbReference type="EMBL" id="RDZ10099.1"/>
    </source>
</evidence>
<reference evidence="1 2" key="1">
    <citation type="journal article" date="2018" name="Appl. Environ. Microbiol.">
        <title>Antimicrobial susceptibility testing and tentative epidemiological cut-off values of five Bacillus species relevant for use as animal feed additives or for plant protection.</title>
        <authorList>
            <person name="Agerso Y."/>
            <person name="Stuer-Lauridsen B."/>
            <person name="Bjerre K."/>
            <person name="Jensen M.G."/>
            <person name="Johansen E."/>
            <person name="Bennedsen M."/>
            <person name="Brockmann E."/>
            <person name="Nielsen B."/>
        </authorList>
    </citation>
    <scope>NUCLEOTIDE SEQUENCE [LARGE SCALE GENOMIC DNA]</scope>
    <source>
        <strain evidence="1 2">CHCC20162</strain>
    </source>
</reference>